<dbReference type="FunFam" id="3.40.30.10:FF:000096">
    <property type="entry name" value="Glutathione S-transferase kappa"/>
    <property type="match status" value="1"/>
</dbReference>
<dbReference type="InterPro" id="IPR051924">
    <property type="entry name" value="GST_Kappa/NadH"/>
</dbReference>
<dbReference type="Pfam" id="PF01323">
    <property type="entry name" value="DSBA"/>
    <property type="match status" value="1"/>
</dbReference>
<dbReference type="GO" id="GO:0005777">
    <property type="term" value="C:peroxisome"/>
    <property type="evidence" value="ECO:0007669"/>
    <property type="project" value="TreeGrafter"/>
</dbReference>
<evidence type="ECO:0000256" key="5">
    <source>
        <dbReference type="PIRSR" id="PIRSR006386-1"/>
    </source>
</evidence>
<dbReference type="PIRSF" id="PIRSF006386">
    <property type="entry name" value="HCCAis_GSTk"/>
    <property type="match status" value="1"/>
</dbReference>
<comment type="caution">
    <text evidence="7">The sequence shown here is derived from an EMBL/GenBank/DDBJ whole genome shotgun (WGS) entry which is preliminary data.</text>
</comment>
<dbReference type="GO" id="GO:0004602">
    <property type="term" value="F:glutathione peroxidase activity"/>
    <property type="evidence" value="ECO:0007669"/>
    <property type="project" value="TreeGrafter"/>
</dbReference>
<dbReference type="STRING" id="86259.A0A4Z1PIS1"/>
<dbReference type="EMBL" id="SNSC02000001">
    <property type="protein sequence ID" value="TID27817.1"/>
    <property type="molecule type" value="Genomic_DNA"/>
</dbReference>
<dbReference type="InterPro" id="IPR036249">
    <property type="entry name" value="Thioredoxin-like_sf"/>
</dbReference>
<dbReference type="EC" id="2.5.1.18" evidence="4"/>
<dbReference type="InterPro" id="IPR014440">
    <property type="entry name" value="HCCAis_GSTk"/>
</dbReference>
<gene>
    <name evidence="7" type="ORF">E6O75_ATG00584</name>
</gene>
<name>A0A4Z1PIS1_9PEZI</name>
<keyword evidence="7" id="KW-0413">Isomerase</keyword>
<dbReference type="PANTHER" id="PTHR42943">
    <property type="entry name" value="GLUTATHIONE S-TRANSFERASE KAPPA"/>
    <property type="match status" value="1"/>
</dbReference>
<evidence type="ECO:0000256" key="3">
    <source>
        <dbReference type="ARBA" id="ARBA00047960"/>
    </source>
</evidence>
<evidence type="ECO:0000256" key="2">
    <source>
        <dbReference type="ARBA" id="ARBA00022679"/>
    </source>
</evidence>
<dbReference type="GO" id="GO:0005739">
    <property type="term" value="C:mitochondrion"/>
    <property type="evidence" value="ECO:0007669"/>
    <property type="project" value="TreeGrafter"/>
</dbReference>
<keyword evidence="8" id="KW-1185">Reference proteome</keyword>
<evidence type="ECO:0000256" key="1">
    <source>
        <dbReference type="ARBA" id="ARBA00006494"/>
    </source>
</evidence>
<dbReference type="SUPFAM" id="SSF52833">
    <property type="entry name" value="Thioredoxin-like"/>
    <property type="match status" value="1"/>
</dbReference>
<dbReference type="GO" id="GO:0006749">
    <property type="term" value="P:glutathione metabolic process"/>
    <property type="evidence" value="ECO:0007669"/>
    <property type="project" value="TreeGrafter"/>
</dbReference>
<keyword evidence="2 4" id="KW-0808">Transferase</keyword>
<dbReference type="Proteomes" id="UP000298493">
    <property type="component" value="Unassembled WGS sequence"/>
</dbReference>
<feature type="active site" description="Nucleophile" evidence="5">
    <location>
        <position position="14"/>
    </location>
</feature>
<dbReference type="PANTHER" id="PTHR42943:SF2">
    <property type="entry name" value="GLUTATHIONE S-TRANSFERASE KAPPA 1"/>
    <property type="match status" value="1"/>
</dbReference>
<dbReference type="GO" id="GO:0016853">
    <property type="term" value="F:isomerase activity"/>
    <property type="evidence" value="ECO:0007669"/>
    <property type="project" value="UniProtKB-KW"/>
</dbReference>
<dbReference type="GO" id="GO:0004364">
    <property type="term" value="F:glutathione transferase activity"/>
    <property type="evidence" value="ECO:0007669"/>
    <property type="project" value="UniProtKB-UniRule"/>
</dbReference>
<reference evidence="7 8" key="1">
    <citation type="submission" date="2019-04" db="EMBL/GenBank/DDBJ databases">
        <title>High contiguity whole genome sequence and gene annotation resource for two Venturia nashicola isolates.</title>
        <authorList>
            <person name="Prokchorchik M."/>
            <person name="Won K."/>
            <person name="Lee Y."/>
            <person name="Choi E.D."/>
            <person name="Segonzac C."/>
            <person name="Sohn K.H."/>
        </authorList>
    </citation>
    <scope>NUCLEOTIDE SEQUENCE [LARGE SCALE GENOMIC DNA]</scope>
    <source>
        <strain evidence="7 8">PRI2</strain>
    </source>
</reference>
<protein>
    <recommendedName>
        <fullName evidence="4">Glutathione S-transferase kappa</fullName>
        <ecNumber evidence="4">2.5.1.18</ecNumber>
    </recommendedName>
</protein>
<evidence type="ECO:0000259" key="6">
    <source>
        <dbReference type="Pfam" id="PF01323"/>
    </source>
</evidence>
<sequence length="221" mass="24884">MSKPSITLFVDTVSPFAYLAYYALRNFPVFKQCEITYVPILLGGLMKLCNNTPPLEIKNKSHWIGLERLRWARKFNIPMHEEVPGGFPIATLGTQRVLCALALEQPDAVTRVIDVLYHEFFVNHQMLNKPEVVATLIAKALGISYEDAKTWYDKGNSSEAKALLMQNTKMAFDEGAFGLPWFIATNASGDRESFWGFDHLGQVADHLGLERSTANGWRAML</sequence>
<dbReference type="Gene3D" id="3.40.30.10">
    <property type="entry name" value="Glutaredoxin"/>
    <property type="match status" value="1"/>
</dbReference>
<organism evidence="7 8">
    <name type="scientific">Venturia nashicola</name>
    <dbReference type="NCBI Taxonomy" id="86259"/>
    <lineage>
        <taxon>Eukaryota</taxon>
        <taxon>Fungi</taxon>
        <taxon>Dikarya</taxon>
        <taxon>Ascomycota</taxon>
        <taxon>Pezizomycotina</taxon>
        <taxon>Dothideomycetes</taxon>
        <taxon>Pleosporomycetidae</taxon>
        <taxon>Venturiales</taxon>
        <taxon>Venturiaceae</taxon>
        <taxon>Venturia</taxon>
    </lineage>
</organism>
<evidence type="ECO:0000313" key="7">
    <source>
        <dbReference type="EMBL" id="TID27817.1"/>
    </source>
</evidence>
<comment type="catalytic activity">
    <reaction evidence="3 4">
        <text>RX + glutathione = an S-substituted glutathione + a halide anion + H(+)</text>
        <dbReference type="Rhea" id="RHEA:16437"/>
        <dbReference type="ChEBI" id="CHEBI:15378"/>
        <dbReference type="ChEBI" id="CHEBI:16042"/>
        <dbReference type="ChEBI" id="CHEBI:17792"/>
        <dbReference type="ChEBI" id="CHEBI:57925"/>
        <dbReference type="ChEBI" id="CHEBI:90779"/>
        <dbReference type="EC" id="2.5.1.18"/>
    </reaction>
</comment>
<proteinExistence type="inferred from homology"/>
<evidence type="ECO:0000313" key="8">
    <source>
        <dbReference type="Proteomes" id="UP000298493"/>
    </source>
</evidence>
<evidence type="ECO:0000256" key="4">
    <source>
        <dbReference type="PIRNR" id="PIRNR006386"/>
    </source>
</evidence>
<accession>A0A4Z1PIS1</accession>
<dbReference type="InterPro" id="IPR001853">
    <property type="entry name" value="DSBA-like_thioredoxin_dom"/>
</dbReference>
<comment type="similarity">
    <text evidence="1 4">Belongs to the GST superfamily. Kappa family.</text>
</comment>
<dbReference type="AlphaFoldDB" id="A0A4Z1PIS1"/>
<feature type="domain" description="DSBA-like thioredoxin" evidence="6">
    <location>
        <begin position="6"/>
        <end position="207"/>
    </location>
</feature>